<protein>
    <submittedName>
        <fullName evidence="1">Uncharacterized protein</fullName>
    </submittedName>
</protein>
<evidence type="ECO:0000313" key="1">
    <source>
        <dbReference type="EMBL" id="MEE4598251.1"/>
    </source>
</evidence>
<evidence type="ECO:0000313" key="2">
    <source>
        <dbReference type="Proteomes" id="UP001354709"/>
    </source>
</evidence>
<comment type="caution">
    <text evidence="1">The sequence shown here is derived from an EMBL/GenBank/DDBJ whole genome shotgun (WGS) entry which is preliminary data.</text>
</comment>
<name>A0ABU7QA32_9ACTN</name>
<organism evidence="1 2">
    <name type="scientific">Streptomyces asiaticus subsp. ignotus</name>
    <dbReference type="NCBI Taxonomy" id="3098222"/>
    <lineage>
        <taxon>Bacteria</taxon>
        <taxon>Bacillati</taxon>
        <taxon>Actinomycetota</taxon>
        <taxon>Actinomycetes</taxon>
        <taxon>Kitasatosporales</taxon>
        <taxon>Streptomycetaceae</taxon>
        <taxon>Streptomyces</taxon>
        <taxon>Streptomyces violaceusniger group</taxon>
    </lineage>
</organism>
<proteinExistence type="predicted"/>
<dbReference type="EMBL" id="JAZBJO010000045">
    <property type="protein sequence ID" value="MEE4598251.1"/>
    <property type="molecule type" value="Genomic_DNA"/>
</dbReference>
<keyword evidence="2" id="KW-1185">Reference proteome</keyword>
<reference evidence="1 2" key="1">
    <citation type="submission" date="2023-11" db="EMBL/GenBank/DDBJ databases">
        <title>30 novel species of actinomycetes from the DSMZ collection.</title>
        <authorList>
            <person name="Nouioui I."/>
        </authorList>
    </citation>
    <scope>NUCLEOTIDE SEQUENCE [LARGE SCALE GENOMIC DNA]</scope>
    <source>
        <strain evidence="1 2">DSM 41524</strain>
    </source>
</reference>
<accession>A0ABU7QA32</accession>
<gene>
    <name evidence="1" type="ORF">V2J94_41520</name>
</gene>
<dbReference type="Proteomes" id="UP001354709">
    <property type="component" value="Unassembled WGS sequence"/>
</dbReference>
<sequence length="246" mass="27286">MITADTTTRHTLTNLQTVITHWPDLHHALATTGTATWPPAGRMNDYLASIDRRTDDEREAATWQARALRDLERSPDQIGETRAPLRLQLLDTVTAVEADLLELADQIAATVQRSPMSRAPRGWPAADRARRDQLAREDAADPRRWRYVGTRTARHAAGWLLARVKGMPGPFERLTDEQLLRIATVAGRAARRVETALDMTDHQAALTHPCPDCSGELVIEAGGGARPMVWCGRCGRTWHEPEPTAA</sequence>
<dbReference type="RefSeq" id="WP_330815480.1">
    <property type="nucleotide sequence ID" value="NZ_JAZBJO010000045.1"/>
</dbReference>